<keyword evidence="4" id="KW-1185">Reference proteome</keyword>
<comment type="caution">
    <text evidence="3">The sequence shown here is derived from an EMBL/GenBank/DDBJ whole genome shotgun (WGS) entry which is preliminary data.</text>
</comment>
<gene>
    <name evidence="3" type="ORF">GCM10007147_35840</name>
</gene>
<feature type="domain" description="Lantibiotic dehydratase N-terminal" evidence="2">
    <location>
        <begin position="155"/>
        <end position="439"/>
    </location>
</feature>
<feature type="region of interest" description="Disordered" evidence="1">
    <location>
        <begin position="834"/>
        <end position="855"/>
    </location>
</feature>
<dbReference type="RefSeq" id="WP_017577263.1">
    <property type="nucleotide sequence ID" value="NZ_BMXL01000023.1"/>
</dbReference>
<sequence length="925" mass="103969">MTENPAQERSWSRAEGRWTSTDVFMLRAGGLPWSAVEPLASEAMADWAASVLELEDRLSTQAQEISDLIGPLVTEHEHATRQKLLSLRRDVFNLRAPKGRTRTAEALAALPDGISATVSEWISLREELSEKKAEGQDLLAGETERQRDHLRTLARDPRLRDGLLLASPSLERHLPTYLDAGHGRLSKRARKIERSLVEYVLRTACKTSPFSTLTTVAVGSFAQGVGDAFSSDPRGVDGHSHVRINVAALGRVADAVTEDWERLTDLPVILSSGHSLDHERVRYVRRTKLGGENSEPGAFDSLREELFFLSHSGLLDEVMEVLDKEPGIRLGELLERLYGSAGREPEQVRAYVEALIRLSLVRLPSLDVDIHSGDPLRTFRDGLADLRRPWADAVVTELDHSAGLVEAYAGADTDGRRELRDGVRDSFARVSESLGTDPAAMPQGLLYEDVSLPGLDLRADKEIWDGSLLADLQRLSDILPLFDMLLPHRLVLLGFFRARYGEDGVCDDILTFVHEFHRDIYDQYLQSSSRRQDFDEDGEYVPLDNWLRMPEVDALNDARKELIGRMRRAYADLPDPDTELVLDDDFMDGVAERLPAPVHQLDSRSFFLQASEQDGRLTGVVNRSYSGLTLLYSRFLHCFEQTRDPALADELRHTLQRVCPEGTVFAELTGGYDTTNLNLHPPVTEYEIVCPGESSSRPPEECVRVEELQIRYRAEQGLHLYCPRIDRVVIPVYLGFLLPLALPEVQRALLLFSPTSMAPLDLWQGTDRPLGDAPIGGHPRVRYGDLVLTRHTWKTAPDRLPRRQPDQSDAEWFLSWQRWRSEHRLPRRVFAAVDTGGAPEGGEADEGPTHPSKPQYVDFDSFFSLQLLDHMVAKAKRRVVMTEMLPGPDDLWLQGDEGAHVAEQTVEITRTPVTGADDENGRYRR</sequence>
<dbReference type="EMBL" id="BMXL01000023">
    <property type="protein sequence ID" value="GHD32346.1"/>
    <property type="molecule type" value="Genomic_DNA"/>
</dbReference>
<dbReference type="InterPro" id="IPR006827">
    <property type="entry name" value="Lant_deHydtase_N"/>
</dbReference>
<evidence type="ECO:0000313" key="3">
    <source>
        <dbReference type="EMBL" id="GHD32346.1"/>
    </source>
</evidence>
<evidence type="ECO:0000313" key="4">
    <source>
        <dbReference type="Proteomes" id="UP000654947"/>
    </source>
</evidence>
<organism evidence="3 4">
    <name type="scientific">Nocardiopsis kunsanensis</name>
    <dbReference type="NCBI Taxonomy" id="141693"/>
    <lineage>
        <taxon>Bacteria</taxon>
        <taxon>Bacillati</taxon>
        <taxon>Actinomycetota</taxon>
        <taxon>Actinomycetes</taxon>
        <taxon>Streptosporangiales</taxon>
        <taxon>Nocardiopsidaceae</taxon>
        <taxon>Nocardiopsis</taxon>
    </lineage>
</organism>
<dbReference type="Proteomes" id="UP000654947">
    <property type="component" value="Unassembled WGS sequence"/>
</dbReference>
<protein>
    <submittedName>
        <fullName evidence="3">Lanthionine biosynthesis protein</fullName>
    </submittedName>
</protein>
<feature type="domain" description="Lantibiotic dehydratase N-terminal" evidence="2">
    <location>
        <begin position="575"/>
        <end position="832"/>
    </location>
</feature>
<evidence type="ECO:0000259" key="2">
    <source>
        <dbReference type="Pfam" id="PF04738"/>
    </source>
</evidence>
<name>A0A918XIL6_9ACTN</name>
<evidence type="ECO:0000256" key="1">
    <source>
        <dbReference type="SAM" id="MobiDB-lite"/>
    </source>
</evidence>
<proteinExistence type="predicted"/>
<reference evidence="3 4" key="1">
    <citation type="journal article" date="2014" name="Int. J. Syst. Evol. Microbiol.">
        <title>Complete genome sequence of Corynebacterium casei LMG S-19264T (=DSM 44701T), isolated from a smear-ripened cheese.</title>
        <authorList>
            <consortium name="US DOE Joint Genome Institute (JGI-PGF)"/>
            <person name="Walter F."/>
            <person name="Albersmeier A."/>
            <person name="Kalinowski J."/>
            <person name="Ruckert C."/>
        </authorList>
    </citation>
    <scope>NUCLEOTIDE SEQUENCE [LARGE SCALE GENOMIC DNA]</scope>
    <source>
        <strain evidence="3 4">KCTC 19473</strain>
    </source>
</reference>
<accession>A0A918XIL6</accession>
<dbReference type="AlphaFoldDB" id="A0A918XIL6"/>
<dbReference type="Pfam" id="PF04738">
    <property type="entry name" value="Lant_dehydr_N"/>
    <property type="match status" value="2"/>
</dbReference>